<comment type="caution">
    <text evidence="2">The sequence shown here is derived from an EMBL/GenBank/DDBJ whole genome shotgun (WGS) entry which is preliminary data.</text>
</comment>
<gene>
    <name evidence="2" type="ORF">TIFTF001_033697</name>
</gene>
<dbReference type="AlphaFoldDB" id="A0AA88DZ87"/>
<protein>
    <submittedName>
        <fullName evidence="2">Uncharacterized protein</fullName>
    </submittedName>
</protein>
<name>A0AA88DZ87_FICCA</name>
<accession>A0AA88DZ87</accession>
<evidence type="ECO:0000256" key="1">
    <source>
        <dbReference type="SAM" id="MobiDB-lite"/>
    </source>
</evidence>
<feature type="region of interest" description="Disordered" evidence="1">
    <location>
        <begin position="49"/>
        <end position="102"/>
    </location>
</feature>
<sequence length="245" mass="27980">MAESMYTQGRRFFTRVARWALVQVESMREYKHRFEEDLLAEHLYELPQEDASGRVDTPPIGGLEDAEDASSHVVAPAPHQSEAVGDDDAHIDPEEEDPTEVFTEGERWRDGRFMSIDRRSSVVVYYRIVYLLFVDRVGESREVLISRGELPTKTAHMCPLGAVHKGTWLGDPPRIRVCTPACSHPIQKRTYKVLRNVAMKIPPMYEVQVLANRLPPTPNSTPQRITASLDHASRVLPHELYKDFM</sequence>
<evidence type="ECO:0000313" key="2">
    <source>
        <dbReference type="EMBL" id="GMN64613.1"/>
    </source>
</evidence>
<dbReference type="Proteomes" id="UP001187192">
    <property type="component" value="Unassembled WGS sequence"/>
</dbReference>
<keyword evidence="3" id="KW-1185">Reference proteome</keyword>
<reference evidence="2" key="1">
    <citation type="submission" date="2023-07" db="EMBL/GenBank/DDBJ databases">
        <title>draft genome sequence of fig (Ficus carica).</title>
        <authorList>
            <person name="Takahashi T."/>
            <person name="Nishimura K."/>
        </authorList>
    </citation>
    <scope>NUCLEOTIDE SEQUENCE</scope>
</reference>
<organism evidence="2 3">
    <name type="scientific">Ficus carica</name>
    <name type="common">Common fig</name>
    <dbReference type="NCBI Taxonomy" id="3494"/>
    <lineage>
        <taxon>Eukaryota</taxon>
        <taxon>Viridiplantae</taxon>
        <taxon>Streptophyta</taxon>
        <taxon>Embryophyta</taxon>
        <taxon>Tracheophyta</taxon>
        <taxon>Spermatophyta</taxon>
        <taxon>Magnoliopsida</taxon>
        <taxon>eudicotyledons</taxon>
        <taxon>Gunneridae</taxon>
        <taxon>Pentapetalae</taxon>
        <taxon>rosids</taxon>
        <taxon>fabids</taxon>
        <taxon>Rosales</taxon>
        <taxon>Moraceae</taxon>
        <taxon>Ficeae</taxon>
        <taxon>Ficus</taxon>
    </lineage>
</organism>
<proteinExistence type="predicted"/>
<dbReference type="EMBL" id="BTGU01000188">
    <property type="protein sequence ID" value="GMN64613.1"/>
    <property type="molecule type" value="Genomic_DNA"/>
</dbReference>
<evidence type="ECO:0000313" key="3">
    <source>
        <dbReference type="Proteomes" id="UP001187192"/>
    </source>
</evidence>